<accession>A0A4U1F6S3</accession>
<dbReference type="GO" id="GO:0007423">
    <property type="term" value="P:sensory organ development"/>
    <property type="evidence" value="ECO:0007669"/>
    <property type="project" value="TreeGrafter"/>
</dbReference>
<dbReference type="Proteomes" id="UP000308365">
    <property type="component" value="Unassembled WGS sequence"/>
</dbReference>
<evidence type="ECO:0000256" key="2">
    <source>
        <dbReference type="ARBA" id="ARBA00023015"/>
    </source>
</evidence>
<dbReference type="GO" id="GO:0061564">
    <property type="term" value="P:axon development"/>
    <property type="evidence" value="ECO:0007669"/>
    <property type="project" value="TreeGrafter"/>
</dbReference>
<proteinExistence type="predicted"/>
<feature type="compositionally biased region" description="Basic and acidic residues" evidence="5">
    <location>
        <begin position="963"/>
        <end position="983"/>
    </location>
</feature>
<feature type="compositionally biased region" description="Basic residues" evidence="5">
    <location>
        <begin position="398"/>
        <end position="407"/>
    </location>
</feature>
<dbReference type="InterPro" id="IPR036638">
    <property type="entry name" value="HLH_DNA-bd_sf"/>
</dbReference>
<evidence type="ECO:0000256" key="1">
    <source>
        <dbReference type="ARBA" id="ARBA00004123"/>
    </source>
</evidence>
<dbReference type="PANTHER" id="PTHR19290">
    <property type="entry name" value="BASIC HELIX-LOOP-HELIX PROTEIN NEUROGENIN-RELATED"/>
    <property type="match status" value="1"/>
</dbReference>
<dbReference type="SMART" id="SM00353">
    <property type="entry name" value="HLH"/>
    <property type="match status" value="1"/>
</dbReference>
<sequence>AAAAASARAQTPGRLGPGRMSACLPGEPSGPGGAAMAELKSLSGDAYLALSHGYAAAAVGLAYGAARGPEAARGYGAPGPGGDLPAAPAPRAPAAAAESSGEQSGDEDDAFEQRRRRRGPGDAADGRRRPREQRSLRLSINARERRRMHDLNDALDGLRAVIPYAHSPSVRKLSKIATLLLAKNYILMQAQALDEMRRLVAYLNQGQGLAAPVAAAPLTPFGQAAVYPFSAGPALPCPDKCAAFSGTPSALCKHCNGKPPCVLNIWALGKRKAHPGAGLNRTAGRWNPCPGAQSAQRAPDAPALDPGDGTGVTKRACPGAAAQPQKENQDGRDPRAARLWPPSAALAKPPGRARGGRVPEDAPRPEPSASACSRTPAPQQRSCGMSPAPAPQLSFSKKPGRSRKKTLARSFAAPNHQCPRRIVHTLARPGWSWMETSTRPLLKGGFMEEGSWGVRGGLGLALATGQAPSPPTPHISGRGERATNSATSRGPPRPPGPAPPQHSRPAALGDRAVRASLRRSGSATDPGEAAAGSELSGGLRGGPDVRLRPPTPSVLHQRQLCSGPDEDQQTPVGEACGLSRRLDPQERVQMDGCCPRSVMGVPPELKVMGTPKINTTVTSMVRTSNSGVQTRPGPVHLEDRLVYPSPQGRGQLSQLSRTPWSVLPELPEKGTQFWGCTQSGDLIPKRPPQDQADGRRQEGQSVEGQILDAKGKLSPLGHGTGPPQDPCLHSACLLPPASRLHHPSAGSGRERTETAPQRDPTTRWPAHLCIPGSIPKPRARTFRAAEETPEAPMPPTQPNNLSKQRFPEPAQRGLYLPPPCPLGLARLFPEPRGPFTRLAHQIPAGRHLGEAARNPLGLFAELEVPESTGNGLLIPLSDGLVSQADPGHLRALMIPLLLPCARSLGNPDFARSLPGACEVLKVAFCVSNSHWKEKIIHLGQKCRRGGGQTHRPGEKSPGTRAAEGPRGHTGRDRKVLQCRERLPPLKPQPGQARPAAKGGRATHAQLEGPSHERPGAWGLAPPPLGAGPSCAVTNLPPFPGRWERFIPGSCVS</sequence>
<feature type="non-terminal residue" evidence="7">
    <location>
        <position position="1"/>
    </location>
</feature>
<dbReference type="InterPro" id="IPR050359">
    <property type="entry name" value="bHLH_transcription_factors"/>
</dbReference>
<keyword evidence="3" id="KW-0804">Transcription</keyword>
<feature type="region of interest" description="Disordered" evidence="5">
    <location>
        <begin position="74"/>
        <end position="140"/>
    </location>
</feature>
<feature type="compositionally biased region" description="Basic and acidic residues" evidence="5">
    <location>
        <begin position="683"/>
        <end position="698"/>
    </location>
</feature>
<feature type="region of interest" description="Disordered" evidence="5">
    <location>
        <begin position="278"/>
        <end position="414"/>
    </location>
</feature>
<evidence type="ECO:0000313" key="8">
    <source>
        <dbReference type="Proteomes" id="UP000308365"/>
    </source>
</evidence>
<feature type="compositionally biased region" description="Polar residues" evidence="5">
    <location>
        <begin position="370"/>
        <end position="383"/>
    </location>
</feature>
<dbReference type="AlphaFoldDB" id="A0A4U1F6S3"/>
<dbReference type="Pfam" id="PF00010">
    <property type="entry name" value="HLH"/>
    <property type="match status" value="1"/>
</dbReference>
<dbReference type="GO" id="GO:0046983">
    <property type="term" value="F:protein dimerization activity"/>
    <property type="evidence" value="ECO:0007669"/>
    <property type="project" value="InterPro"/>
</dbReference>
<dbReference type="CDD" id="cd18953">
    <property type="entry name" value="bHLH_TS_bHLHe23_bHLHb4"/>
    <property type="match status" value="1"/>
</dbReference>
<evidence type="ECO:0000313" key="7">
    <source>
        <dbReference type="EMBL" id="TKC45034.1"/>
    </source>
</evidence>
<dbReference type="PANTHER" id="PTHR19290:SF53">
    <property type="entry name" value="CLASS E BASIC HELIX-LOOP-HELIX PROTEIN 23"/>
    <property type="match status" value="1"/>
</dbReference>
<organism evidence="7 8">
    <name type="scientific">Monodon monoceros</name>
    <name type="common">Narwhal</name>
    <name type="synonym">Ceratodon monodon</name>
    <dbReference type="NCBI Taxonomy" id="40151"/>
    <lineage>
        <taxon>Eukaryota</taxon>
        <taxon>Metazoa</taxon>
        <taxon>Chordata</taxon>
        <taxon>Craniata</taxon>
        <taxon>Vertebrata</taxon>
        <taxon>Euteleostomi</taxon>
        <taxon>Mammalia</taxon>
        <taxon>Eutheria</taxon>
        <taxon>Laurasiatheria</taxon>
        <taxon>Artiodactyla</taxon>
        <taxon>Whippomorpha</taxon>
        <taxon>Cetacea</taxon>
        <taxon>Odontoceti</taxon>
        <taxon>Monodontidae</taxon>
        <taxon>Monodon</taxon>
    </lineage>
</organism>
<dbReference type="EMBL" id="RWIC01000354">
    <property type="protein sequence ID" value="TKC45034.1"/>
    <property type="molecule type" value="Genomic_DNA"/>
</dbReference>
<dbReference type="Gene3D" id="4.10.280.10">
    <property type="entry name" value="Helix-loop-helix DNA-binding domain"/>
    <property type="match status" value="1"/>
</dbReference>
<dbReference type="PROSITE" id="PS50888">
    <property type="entry name" value="BHLH"/>
    <property type="match status" value="1"/>
</dbReference>
<dbReference type="InterPro" id="IPR011598">
    <property type="entry name" value="bHLH_dom"/>
</dbReference>
<feature type="region of interest" description="Disordered" evidence="5">
    <location>
        <begin position="462"/>
        <end position="551"/>
    </location>
</feature>
<comment type="caution">
    <text evidence="7">The sequence shown here is derived from an EMBL/GenBank/DDBJ whole genome shotgun (WGS) entry which is preliminary data.</text>
</comment>
<dbReference type="FunFam" id="4.10.280.10:FF:000026">
    <property type="entry name" value="Basic helix-loop-helix family, member e23"/>
    <property type="match status" value="1"/>
</dbReference>
<name>A0A4U1F6S3_MONMO</name>
<keyword evidence="4" id="KW-0539">Nucleus</keyword>
<feature type="compositionally biased region" description="Basic and acidic residues" evidence="5">
    <location>
        <begin position="327"/>
        <end position="336"/>
    </location>
</feature>
<dbReference type="GO" id="GO:0070888">
    <property type="term" value="F:E-box binding"/>
    <property type="evidence" value="ECO:0007669"/>
    <property type="project" value="TreeGrafter"/>
</dbReference>
<feature type="region of interest" description="Disordered" evidence="5">
    <location>
        <begin position="1"/>
        <end position="33"/>
    </location>
</feature>
<evidence type="ECO:0000256" key="5">
    <source>
        <dbReference type="SAM" id="MobiDB-lite"/>
    </source>
</evidence>
<evidence type="ECO:0000256" key="3">
    <source>
        <dbReference type="ARBA" id="ARBA00023163"/>
    </source>
</evidence>
<dbReference type="GO" id="GO:0000981">
    <property type="term" value="F:DNA-binding transcription factor activity, RNA polymerase II-specific"/>
    <property type="evidence" value="ECO:0007669"/>
    <property type="project" value="TreeGrafter"/>
</dbReference>
<dbReference type="GO" id="GO:0045944">
    <property type="term" value="P:positive regulation of transcription by RNA polymerase II"/>
    <property type="evidence" value="ECO:0007669"/>
    <property type="project" value="TreeGrafter"/>
</dbReference>
<feature type="compositionally biased region" description="Basic and acidic residues" evidence="5">
    <location>
        <begin position="124"/>
        <end position="135"/>
    </location>
</feature>
<feature type="compositionally biased region" description="Pro residues" evidence="5">
    <location>
        <begin position="491"/>
        <end position="502"/>
    </location>
</feature>
<gene>
    <name evidence="7" type="ORF">EI555_003546</name>
</gene>
<feature type="domain" description="BHLH" evidence="6">
    <location>
        <begin position="135"/>
        <end position="189"/>
    </location>
</feature>
<comment type="subcellular location">
    <subcellularLocation>
        <location evidence="1">Nucleus</location>
    </subcellularLocation>
</comment>
<feature type="region of interest" description="Disordered" evidence="5">
    <location>
        <begin position="942"/>
        <end position="1022"/>
    </location>
</feature>
<protein>
    <recommendedName>
        <fullName evidence="6">BHLH domain-containing protein</fullName>
    </recommendedName>
</protein>
<dbReference type="GO" id="GO:0005634">
    <property type="term" value="C:nucleus"/>
    <property type="evidence" value="ECO:0007669"/>
    <property type="project" value="UniProtKB-SubCell"/>
</dbReference>
<evidence type="ECO:0000256" key="4">
    <source>
        <dbReference type="ARBA" id="ARBA00023242"/>
    </source>
</evidence>
<feature type="region of interest" description="Disordered" evidence="5">
    <location>
        <begin position="675"/>
        <end position="813"/>
    </location>
</feature>
<reference evidence="8" key="1">
    <citation type="journal article" date="2019" name="IScience">
        <title>Narwhal Genome Reveals Long-Term Low Genetic Diversity despite Current Large Abundance Size.</title>
        <authorList>
            <person name="Westbury M.V."/>
            <person name="Petersen B."/>
            <person name="Garde E."/>
            <person name="Heide-Jorgensen M.P."/>
            <person name="Lorenzen E.D."/>
        </authorList>
    </citation>
    <scope>NUCLEOTIDE SEQUENCE [LARGE SCALE GENOMIC DNA]</scope>
</reference>
<evidence type="ECO:0000259" key="6">
    <source>
        <dbReference type="PROSITE" id="PS50888"/>
    </source>
</evidence>
<dbReference type="SUPFAM" id="SSF47459">
    <property type="entry name" value="HLH, helix-loop-helix DNA-binding domain"/>
    <property type="match status" value="1"/>
</dbReference>
<feature type="compositionally biased region" description="Low complexity" evidence="5">
    <location>
        <begin position="527"/>
        <end position="537"/>
    </location>
</feature>
<keyword evidence="2" id="KW-0805">Transcription regulation</keyword>